<sequence length="300" mass="33944">MLVKLLALLPFLSLILASADEYQYDNNIFELTPDTFNRVVHKTNYTTIVKFYAPWCGHCQNLKPTYKKLGKLIHEDAKYAINVAAVNCDQDYNKPLCSHYQIQGFPTIMAFRPPKYVAGQDQSQNHASELYQGERSVKAMLSFLTSRLKNYVKKFPSVQSSSLQTWFNEVTGPKVLLIADKKSVSPLLKSLAIDFLGRVNFAMVANTFVDSHEIEVNGTKVEIPGNSNSSLLYFDEKTKKFVVYDKSEKLNNSVLISQWLIDVADVKPVEGALSKKEQKFYSKYRKGEKSTGSAADHDEL</sequence>
<feature type="chain" id="PRO_5003442542" description="Thioredoxin domain-containing protein" evidence="1">
    <location>
        <begin position="20"/>
        <end position="300"/>
    </location>
</feature>
<dbReference type="InterPro" id="IPR013766">
    <property type="entry name" value="Thioredoxin_domain"/>
</dbReference>
<proteinExistence type="predicted"/>
<gene>
    <name evidence="3" type="ORF">SPAPADRAFT_56981</name>
</gene>
<dbReference type="STRING" id="619300.G3ASF2"/>
<dbReference type="RefSeq" id="XP_007377104.1">
    <property type="nucleotide sequence ID" value="XM_007377042.1"/>
</dbReference>
<evidence type="ECO:0000259" key="2">
    <source>
        <dbReference type="PROSITE" id="PS51352"/>
    </source>
</evidence>
<evidence type="ECO:0000313" key="3">
    <source>
        <dbReference type="EMBL" id="EGW31071.1"/>
    </source>
</evidence>
<dbReference type="GO" id="GO:0019153">
    <property type="term" value="F:protein-disulfide reductase (glutathione) activity"/>
    <property type="evidence" value="ECO:0007669"/>
    <property type="project" value="EnsemblFungi"/>
</dbReference>
<dbReference type="FunCoup" id="G3ASF2">
    <property type="interactions" value="205"/>
</dbReference>
<organism evidence="4">
    <name type="scientific">Spathaspora passalidarum (strain NRRL Y-27907 / 11-Y1)</name>
    <dbReference type="NCBI Taxonomy" id="619300"/>
    <lineage>
        <taxon>Eukaryota</taxon>
        <taxon>Fungi</taxon>
        <taxon>Dikarya</taxon>
        <taxon>Ascomycota</taxon>
        <taxon>Saccharomycotina</taxon>
        <taxon>Pichiomycetes</taxon>
        <taxon>Debaryomycetaceae</taxon>
        <taxon>Spathaspora</taxon>
    </lineage>
</organism>
<dbReference type="GO" id="GO:0005788">
    <property type="term" value="C:endoplasmic reticulum lumen"/>
    <property type="evidence" value="ECO:0007669"/>
    <property type="project" value="TreeGrafter"/>
</dbReference>
<dbReference type="SUPFAM" id="SSF52833">
    <property type="entry name" value="Thioredoxin-like"/>
    <property type="match status" value="1"/>
</dbReference>
<dbReference type="eggNOG" id="KOG0191">
    <property type="taxonomic scope" value="Eukaryota"/>
</dbReference>
<accession>G3ASF2</accession>
<keyword evidence="1" id="KW-0732">Signal</keyword>
<dbReference type="Gene3D" id="3.40.30.10">
    <property type="entry name" value="Glutaredoxin"/>
    <property type="match status" value="2"/>
</dbReference>
<dbReference type="InParanoid" id="G3ASF2"/>
<dbReference type="PRINTS" id="PR00421">
    <property type="entry name" value="THIOREDOXIN"/>
</dbReference>
<evidence type="ECO:0000256" key="1">
    <source>
        <dbReference type="SAM" id="SignalP"/>
    </source>
</evidence>
<dbReference type="AlphaFoldDB" id="G3ASF2"/>
<feature type="domain" description="Thioredoxin" evidence="2">
    <location>
        <begin position="3"/>
        <end position="149"/>
    </location>
</feature>
<dbReference type="InterPro" id="IPR017937">
    <property type="entry name" value="Thioredoxin_CS"/>
</dbReference>
<dbReference type="GeneID" id="18872087"/>
<dbReference type="PANTHER" id="PTHR45815">
    <property type="entry name" value="PROTEIN DISULFIDE-ISOMERASE A6"/>
    <property type="match status" value="1"/>
</dbReference>
<dbReference type="GO" id="GO:0006457">
    <property type="term" value="P:protein folding"/>
    <property type="evidence" value="ECO:0007669"/>
    <property type="project" value="EnsemblFungi"/>
</dbReference>
<dbReference type="GO" id="GO:0003756">
    <property type="term" value="F:protein disulfide isomerase activity"/>
    <property type="evidence" value="ECO:0007669"/>
    <property type="project" value="EnsemblFungi"/>
</dbReference>
<reference evidence="3 4" key="1">
    <citation type="journal article" date="2011" name="Proc. Natl. Acad. Sci. U.S.A.">
        <title>Comparative genomics of xylose-fermenting fungi for enhanced biofuel production.</title>
        <authorList>
            <person name="Wohlbach D.J."/>
            <person name="Kuo A."/>
            <person name="Sato T.K."/>
            <person name="Potts K.M."/>
            <person name="Salamov A.A."/>
            <person name="LaButti K.M."/>
            <person name="Sun H."/>
            <person name="Clum A."/>
            <person name="Pangilinan J.L."/>
            <person name="Lindquist E.A."/>
            <person name="Lucas S."/>
            <person name="Lapidus A."/>
            <person name="Jin M."/>
            <person name="Gunawan C."/>
            <person name="Balan V."/>
            <person name="Dale B.E."/>
            <person name="Jeffries T.W."/>
            <person name="Zinkel R."/>
            <person name="Barry K.W."/>
            <person name="Grigoriev I.V."/>
            <person name="Gasch A.P."/>
        </authorList>
    </citation>
    <scope>NUCLEOTIDE SEQUENCE [LARGE SCALE GENOMIC DNA]</scope>
    <source>
        <strain evidence="4">NRRL Y-27907 / 11-Y1</strain>
    </source>
</reference>
<dbReference type="EMBL" id="GL996504">
    <property type="protein sequence ID" value="EGW31071.1"/>
    <property type="molecule type" value="Genomic_DNA"/>
</dbReference>
<dbReference type="Proteomes" id="UP000000709">
    <property type="component" value="Unassembled WGS sequence"/>
</dbReference>
<dbReference type="OMA" id="QVASVNC"/>
<dbReference type="OrthoDB" id="10264505at2759"/>
<protein>
    <recommendedName>
        <fullName evidence="2">Thioredoxin domain-containing protein</fullName>
    </recommendedName>
</protein>
<dbReference type="PROSITE" id="PS00194">
    <property type="entry name" value="THIOREDOXIN_1"/>
    <property type="match status" value="1"/>
</dbReference>
<dbReference type="CDD" id="cd03002">
    <property type="entry name" value="PDI_a_MPD1_like"/>
    <property type="match status" value="1"/>
</dbReference>
<dbReference type="KEGG" id="spaa:SPAPADRAFT_56981"/>
<keyword evidence="4" id="KW-1185">Reference proteome</keyword>
<dbReference type="PROSITE" id="PS51352">
    <property type="entry name" value="THIOREDOXIN_2"/>
    <property type="match status" value="1"/>
</dbReference>
<name>G3ASF2_SPAPN</name>
<feature type="signal peptide" evidence="1">
    <location>
        <begin position="1"/>
        <end position="19"/>
    </location>
</feature>
<dbReference type="InterPro" id="IPR036249">
    <property type="entry name" value="Thioredoxin-like_sf"/>
</dbReference>
<dbReference type="HOGENOM" id="CLU_059951_0_0_1"/>
<evidence type="ECO:0000313" key="4">
    <source>
        <dbReference type="Proteomes" id="UP000000709"/>
    </source>
</evidence>
<dbReference type="GO" id="GO:0034976">
    <property type="term" value="P:response to endoplasmic reticulum stress"/>
    <property type="evidence" value="ECO:0007669"/>
    <property type="project" value="TreeGrafter"/>
</dbReference>
<dbReference type="PANTHER" id="PTHR45815:SF3">
    <property type="entry name" value="PROTEIN DISULFIDE-ISOMERASE A6"/>
    <property type="match status" value="1"/>
</dbReference>
<dbReference type="Pfam" id="PF00085">
    <property type="entry name" value="Thioredoxin"/>
    <property type="match status" value="1"/>
</dbReference>